<keyword evidence="2" id="KW-1185">Reference proteome</keyword>
<dbReference type="HOGENOM" id="CLU_431369_0_0_14"/>
<keyword evidence="1" id="KW-0449">Lipoprotein</keyword>
<reference evidence="1 2" key="1">
    <citation type="journal article" date="2001" name="Nucleic Acids Res.">
        <title>The complete genome sequence of the murine respiratory pathogen Mycoplasma pulmonis.</title>
        <authorList>
            <person name="Chambaud I."/>
            <person name="Heilig R."/>
            <person name="Ferris S."/>
            <person name="Barbe V."/>
            <person name="Samson D."/>
            <person name="Galisson F."/>
            <person name="Moszer I."/>
            <person name="Dybvig K."/>
            <person name="Wroblewski H."/>
            <person name="Viari A."/>
            <person name="Rocha E.P.C."/>
            <person name="Blanchard A."/>
        </authorList>
    </citation>
    <scope>NUCLEOTIDE SEQUENCE [LARGE SCALE GENOMIC DNA]</scope>
    <source>
        <strain evidence="1 2">UAB CTIP</strain>
    </source>
</reference>
<dbReference type="Proteomes" id="UP000000528">
    <property type="component" value="Chromosome"/>
</dbReference>
<gene>
    <name evidence="1" type="ordered locus">MYPU_6060</name>
</gene>
<dbReference type="eggNOG" id="ENOG5031YIX">
    <property type="taxonomic scope" value="Bacteria"/>
</dbReference>
<dbReference type="STRING" id="272635.gene:17577213"/>
<proteinExistence type="predicted"/>
<dbReference type="AlphaFoldDB" id="Q98PW3"/>
<organism evidence="2">
    <name type="scientific">Mycoplasmopsis pulmonis (strain UAB CTIP)</name>
    <name type="common">Mycoplasma pulmonis</name>
    <dbReference type="NCBI Taxonomy" id="272635"/>
    <lineage>
        <taxon>Bacteria</taxon>
        <taxon>Bacillati</taxon>
        <taxon>Mycoplasmatota</taxon>
        <taxon>Mycoplasmoidales</taxon>
        <taxon>Metamycoplasmataceae</taxon>
        <taxon>Mycoplasmopsis</taxon>
    </lineage>
</organism>
<dbReference type="BioCyc" id="MPUL272635:G1GT6-616-MONOMER"/>
<protein>
    <submittedName>
        <fullName evidence="1">LIPOPROTEIN</fullName>
    </submittedName>
</protein>
<accession>Q98PW3</accession>
<dbReference type="KEGG" id="mpu:MYPU_6060"/>
<evidence type="ECO:0000313" key="1">
    <source>
        <dbReference type="EMBL" id="CAC13779.1"/>
    </source>
</evidence>
<dbReference type="PIR" id="F90587">
    <property type="entry name" value="F90587"/>
</dbReference>
<dbReference type="PROSITE" id="PS51257">
    <property type="entry name" value="PROKAR_LIPOPROTEIN"/>
    <property type="match status" value="1"/>
</dbReference>
<dbReference type="RefSeq" id="WP_010925407.1">
    <property type="nucleotide sequence ID" value="NC_002771.1"/>
</dbReference>
<name>Q98PW3_MYCPU</name>
<dbReference type="EMBL" id="AL445565">
    <property type="protein sequence ID" value="CAC13779.1"/>
    <property type="molecule type" value="Genomic_DNA"/>
</dbReference>
<sequence length="640" mass="76097">MKFKKLLFPLSFSWMLIISCSPKTHLDLPENQILIKESILNFDDDIDTVFNFEQLVEIFNKTSFFENKNLQEIKSYKTFLKDGKIHIKIREKDYVLSNINNIEKYYVNTSLNEVSNDPNKNSLSNYDYFYRNVKRDEFENQNFINDIENDFKTKNIISKAYPDLHWILGTIQKLTTNGIFQKILPNLIPTKQIRSEQWAEDDSIEQHEYWQWLIKLYLKYFDTSKLSSSIEDVKIKNIKALDKTTVSFNIDLLDKNGKSLISKQSLETKFYLNDFKSQWKINGLSHVGFDFYINDEQKLFNEYLNNPIFSFKENNFFNFNNFDDFIVSISEYDRFTSKAFKFFLEKYFNDLVKLEVPDHKKNEDFKYEILDLQNGGIKYDDLIFKSKQTLKLSVKVTKKNGQTKIYPWYSPDFNLHQHIFKGYKPSDDKLDLLTTKVDDWTWSNESYFDLQNQKVQLPLGLDANSFFEKNILNLLNLQDIKLKERILPFFNKTKKEIDVIEIEKNPEILDYLETYLAKDIFLFLIGNKENNFESGIEKVKISYRGYDENESGIILINIDFLDANGNSLLNKKNKSKIIKYGGFKGFDFKKYNDQYNQNIWIQNFIKRNSKDPDVLDFVKDNLNNLPKIFSWGNNHEKKVN</sequence>
<evidence type="ECO:0000313" key="2">
    <source>
        <dbReference type="Proteomes" id="UP000000528"/>
    </source>
</evidence>
<dbReference type="NCBIfam" id="NF045963">
    <property type="entry name" value="MAG3240_fam"/>
    <property type="match status" value="1"/>
</dbReference>